<evidence type="ECO:0000313" key="1">
    <source>
        <dbReference type="EMBL" id="MCW3804605.1"/>
    </source>
</evidence>
<dbReference type="InterPro" id="IPR029016">
    <property type="entry name" value="GAF-like_dom_sf"/>
</dbReference>
<organism evidence="1 2">
    <name type="scientific">Plebeiibacterium marinum</name>
    <dbReference type="NCBI Taxonomy" id="2992111"/>
    <lineage>
        <taxon>Bacteria</taxon>
        <taxon>Pseudomonadati</taxon>
        <taxon>Bacteroidota</taxon>
        <taxon>Bacteroidia</taxon>
        <taxon>Marinilabiliales</taxon>
        <taxon>Marinilabiliaceae</taxon>
        <taxon>Plebeiibacterium</taxon>
    </lineage>
</organism>
<dbReference type="SUPFAM" id="SSF55781">
    <property type="entry name" value="GAF domain-like"/>
    <property type="match status" value="1"/>
</dbReference>
<name>A0AAE3SID7_9BACT</name>
<accession>A0AAE3SID7</accession>
<dbReference type="EMBL" id="JAPDPI010000004">
    <property type="protein sequence ID" value="MCW3804605.1"/>
    <property type="molecule type" value="Genomic_DNA"/>
</dbReference>
<protein>
    <submittedName>
        <fullName evidence="1">GAF domain-containing protein</fullName>
    </submittedName>
</protein>
<gene>
    <name evidence="1" type="ORF">OM074_03145</name>
</gene>
<comment type="caution">
    <text evidence="1">The sequence shown here is derived from an EMBL/GenBank/DDBJ whole genome shotgun (WGS) entry which is preliminary data.</text>
</comment>
<dbReference type="AlphaFoldDB" id="A0AAE3SID7"/>
<sequence length="793" mass="91651">MGVENINNIKCAFCDVPFKVSLSFEYLIESIKQISGEAGHPMQSMATETLDMLAGHPELCSRIDDKEILEENSELVRKLMAFLINPLNDNVLMAALFPPFGMQPFYCTQMFKDVVLGESKTLEIAFDLAEDLDKMLVSLLYHAYLLILDKVYGLNLYKDKPITLKLTDENSGLVKYFTTRIDTQYVRVNPLQNHKKLSDDELKQLFDKENDLDYWNEMIPLENFEFSGLMKFDYVDSTYDYVISQLKSDLLDKNAIITLDGFANVKNRIKSLIENPFLEVGMMAIHDFESSYNRNYIWKSIIPYQELSCEDYRDTFYEKALTEKKIVITNDLAKVDKNKVVEAFLKRNIRSHVVIPLILDSEVVGMLEFACSMPESLSMIQVKRLHELFPIFALALQRSKEEWNDKVRAIIQTEFTAIHPTVEWKFQETVSNLISQEYESSESAGIEPIVFPGVVPIYGASDIRGSSVERNKGIQADLTTQLHMVKELLCCEEPLAEIPLVSNLCYKINEFLSTVEGGLKAGDEVSILDFLRNEIEPVLNIMRNRFKDMVEPIDKYFASLDPDLKVIYSKRKDFEDSLTLINDQVSDIIDKEQVKAQQVYPHYFEKYRTDGVEYNAYLGQSLVKGLPYSDIYLKNIRLWQLLVKIKVARRVRKLQPELKTKLDVTQLILVHSAPLSIAFRQDEKKFDVDGAYNIRYEITKKRIDKAMVKGTRERVTQVGRIAIIYSYAEEIEEYRRYIDFMKSRKLITDNVEDLELEDLTGASGLRALRIEVNFDDLESEPFDKIRIEEVIKG</sequence>
<proteinExistence type="predicted"/>
<dbReference type="Proteomes" id="UP001207408">
    <property type="component" value="Unassembled WGS sequence"/>
</dbReference>
<reference evidence="1" key="1">
    <citation type="submission" date="2022-10" db="EMBL/GenBank/DDBJ databases">
        <authorList>
            <person name="Yu W.X."/>
        </authorList>
    </citation>
    <scope>NUCLEOTIDE SEQUENCE</scope>
    <source>
        <strain evidence="1">D04</strain>
    </source>
</reference>
<keyword evidence="2" id="KW-1185">Reference proteome</keyword>
<evidence type="ECO:0000313" key="2">
    <source>
        <dbReference type="Proteomes" id="UP001207408"/>
    </source>
</evidence>
<dbReference type="RefSeq" id="WP_301197824.1">
    <property type="nucleotide sequence ID" value="NZ_JAPDPI010000004.1"/>
</dbReference>
<dbReference type="Gene3D" id="3.30.450.40">
    <property type="match status" value="1"/>
</dbReference>